<dbReference type="OrthoDB" id="4337269at2"/>
<keyword evidence="3" id="KW-1185">Reference proteome</keyword>
<evidence type="ECO:0000313" key="3">
    <source>
        <dbReference type="Proteomes" id="UP000305778"/>
    </source>
</evidence>
<feature type="transmembrane region" description="Helical" evidence="1">
    <location>
        <begin position="158"/>
        <end position="178"/>
    </location>
</feature>
<dbReference type="Proteomes" id="UP000305778">
    <property type="component" value="Unassembled WGS sequence"/>
</dbReference>
<organism evidence="2 3">
    <name type="scientific">Actinacidiphila oryziradicis</name>
    <dbReference type="NCBI Taxonomy" id="2571141"/>
    <lineage>
        <taxon>Bacteria</taxon>
        <taxon>Bacillati</taxon>
        <taxon>Actinomycetota</taxon>
        <taxon>Actinomycetes</taxon>
        <taxon>Kitasatosporales</taxon>
        <taxon>Streptomycetaceae</taxon>
        <taxon>Actinacidiphila</taxon>
    </lineage>
</organism>
<proteinExistence type="predicted"/>
<accession>A0A4U0SAV7</accession>
<gene>
    <name evidence="2" type="ORF">FCI23_31585</name>
</gene>
<evidence type="ECO:0000313" key="2">
    <source>
        <dbReference type="EMBL" id="TKA06464.1"/>
    </source>
</evidence>
<feature type="transmembrane region" description="Helical" evidence="1">
    <location>
        <begin position="121"/>
        <end position="146"/>
    </location>
</feature>
<feature type="transmembrane region" description="Helical" evidence="1">
    <location>
        <begin position="21"/>
        <end position="37"/>
    </location>
</feature>
<feature type="transmembrane region" description="Helical" evidence="1">
    <location>
        <begin position="198"/>
        <end position="218"/>
    </location>
</feature>
<dbReference type="EMBL" id="SUMC01000038">
    <property type="protein sequence ID" value="TKA06464.1"/>
    <property type="molecule type" value="Genomic_DNA"/>
</dbReference>
<keyword evidence="1" id="KW-0812">Transmembrane</keyword>
<feature type="transmembrane region" description="Helical" evidence="1">
    <location>
        <begin position="83"/>
        <end position="109"/>
    </location>
</feature>
<reference evidence="2 3" key="1">
    <citation type="submission" date="2019-04" db="EMBL/GenBank/DDBJ databases">
        <title>Streptomyces oryziradicis sp. nov., a novel actinomycete isolated from rhizosphere soil of rice (Oryza sativa L.).</title>
        <authorList>
            <person name="Li C."/>
        </authorList>
    </citation>
    <scope>NUCLEOTIDE SEQUENCE [LARGE SCALE GENOMIC DNA]</scope>
    <source>
        <strain evidence="2 3">NEAU-C40</strain>
    </source>
</reference>
<sequence>MTALLRYQAALLLRSHRWLPPLLLYCGLMTIGVWATGQPLLDSLGFAAAVLLPVAAWFVRVCTTNEPPAARAIAAAATSPERAHLACVLTGFLAAAALGAVGTLVVVAVSDPHTSDHVKEIPVGSAAVAGLLAALVSALLGTAVGALTNPPVLRHPGWAVPVTGLTVLIVLVTSGSPANAAVSGLVSGSNTGAVSLPLLPFALAAAIAGVGTGVACALSSRRG</sequence>
<comment type="caution">
    <text evidence="2">The sequence shown here is derived from an EMBL/GenBank/DDBJ whole genome shotgun (WGS) entry which is preliminary data.</text>
</comment>
<evidence type="ECO:0000256" key="1">
    <source>
        <dbReference type="SAM" id="Phobius"/>
    </source>
</evidence>
<dbReference type="RefSeq" id="WP_136727411.1">
    <property type="nucleotide sequence ID" value="NZ_JAOPYF010000040.1"/>
</dbReference>
<keyword evidence="1" id="KW-0472">Membrane</keyword>
<dbReference type="AlphaFoldDB" id="A0A4U0SAV7"/>
<keyword evidence="1" id="KW-1133">Transmembrane helix</keyword>
<name>A0A4U0SAV7_9ACTN</name>
<protein>
    <submittedName>
        <fullName evidence="2">ABC transporter</fullName>
    </submittedName>
</protein>
<feature type="transmembrane region" description="Helical" evidence="1">
    <location>
        <begin position="43"/>
        <end position="62"/>
    </location>
</feature>